<evidence type="ECO:0000256" key="8">
    <source>
        <dbReference type="PIRSR" id="PIRSR001529-1"/>
    </source>
</evidence>
<evidence type="ECO:0000256" key="9">
    <source>
        <dbReference type="PIRSR" id="PIRSR001529-2"/>
    </source>
</evidence>
<dbReference type="Gene3D" id="3.30.930.10">
    <property type="entry name" value="Bira Bifunctional Protein, Domain 2"/>
    <property type="match status" value="1"/>
</dbReference>
<gene>
    <name evidence="7 12" type="primary">serS</name>
    <name evidence="12" type="ORF">NSIN_20384</name>
</gene>
<dbReference type="GO" id="GO:0005737">
    <property type="term" value="C:cytoplasm"/>
    <property type="evidence" value="ECO:0007669"/>
    <property type="project" value="UniProtKB-SubCell"/>
</dbReference>
<feature type="binding site" evidence="8">
    <location>
        <position position="381"/>
    </location>
    <ligand>
        <name>L-serine</name>
        <dbReference type="ChEBI" id="CHEBI:33384"/>
    </ligand>
</feature>
<evidence type="ECO:0000256" key="2">
    <source>
        <dbReference type="ARBA" id="ARBA00022598"/>
    </source>
</evidence>
<comment type="function">
    <text evidence="7">Catalyzes the attachment of serine to tRNA(Ser). Is also able to aminoacylate tRNA(Sec) with serine, to form the misacylated tRNA L-seryl-tRNA(Sec), which will be further converted into selenocysteinyl-tRNA(Sec).</text>
</comment>
<dbReference type="InterPro" id="IPR002317">
    <property type="entry name" value="Ser-tRNA-ligase_type_1"/>
</dbReference>
<dbReference type="RefSeq" id="WP_101009407.1">
    <property type="nucleotide sequence ID" value="NZ_FRFC01000003.1"/>
</dbReference>
<dbReference type="GO" id="GO:0016260">
    <property type="term" value="P:selenocysteine biosynthetic process"/>
    <property type="evidence" value="ECO:0007669"/>
    <property type="project" value="UniProtKB-UniRule"/>
</dbReference>
<organism evidence="12 13">
    <name type="scientific">Nitrosotalea sinensis</name>
    <dbReference type="NCBI Taxonomy" id="1499975"/>
    <lineage>
        <taxon>Archaea</taxon>
        <taxon>Nitrososphaerota</taxon>
        <taxon>Nitrososphaeria</taxon>
        <taxon>Nitrosotaleales</taxon>
        <taxon>Nitrosotaleaceae</taxon>
        <taxon>Nitrosotalea</taxon>
    </lineage>
</organism>
<evidence type="ECO:0000256" key="6">
    <source>
        <dbReference type="ARBA" id="ARBA00023146"/>
    </source>
</evidence>
<dbReference type="FunFam" id="3.30.930.10:FF:000048">
    <property type="entry name" value="Serine--tRNA ligase"/>
    <property type="match status" value="1"/>
</dbReference>
<keyword evidence="1 7" id="KW-0963">Cytoplasm</keyword>
<keyword evidence="2 7" id="KW-0436">Ligase</keyword>
<sequence>MLDPKLLRDNPDKIKNMLEARAVNFPLDELISLDKERRDLIVKTDEFRKKRNEVSLEIARKKKAKEDASELINQMQAVSDNLNRLEQDQIKTEEKFTKLSLTLPNMLHESVPIGKDETANKEIKKWGSIPTFDFQIKDHIDLMQNLDLVDLERAAKVSGARFYYLKNQLVRLNQALLQFALDFLSEKNYMPIQTPFLINRHAMEGAIIAQDFEDVIYKVEGEDLYLIGTSEHAVASMHTDEIIDGKRLPLRYAGVSTCFRKEAGAHGRDQKGIFRVHQFEKVEQFVFTKPEDSWQEHERMLSIAEEFYQKIGIPYRVMLLSSGDLGKISAKTYDIEAWMAGQKNYREIVSCSNCLDFQARRLKIRFRDRTDEQPQYLHSLNSTLVATTRTMVSIIENFQTKDGHVLVPKILQKYVGSSTI</sequence>
<protein>
    <recommendedName>
        <fullName evidence="7">Serine--tRNA ligase</fullName>
        <ecNumber evidence="7">6.1.1.11</ecNumber>
    </recommendedName>
    <alternativeName>
        <fullName evidence="7">Seryl-tRNA synthetase</fullName>
        <shortName evidence="7">SerRS</shortName>
    </alternativeName>
    <alternativeName>
        <fullName evidence="7">Seryl-tRNA(Ser/Sec) synthetase</fullName>
    </alternativeName>
</protein>
<dbReference type="InterPro" id="IPR010978">
    <property type="entry name" value="tRNA-bd_arm"/>
</dbReference>
<evidence type="ECO:0000256" key="1">
    <source>
        <dbReference type="ARBA" id="ARBA00022490"/>
    </source>
</evidence>
<comment type="catalytic activity">
    <reaction evidence="7">
        <text>tRNA(Ser) + L-serine + ATP = L-seryl-tRNA(Ser) + AMP + diphosphate + H(+)</text>
        <dbReference type="Rhea" id="RHEA:12292"/>
        <dbReference type="Rhea" id="RHEA-COMP:9669"/>
        <dbReference type="Rhea" id="RHEA-COMP:9703"/>
        <dbReference type="ChEBI" id="CHEBI:15378"/>
        <dbReference type="ChEBI" id="CHEBI:30616"/>
        <dbReference type="ChEBI" id="CHEBI:33019"/>
        <dbReference type="ChEBI" id="CHEBI:33384"/>
        <dbReference type="ChEBI" id="CHEBI:78442"/>
        <dbReference type="ChEBI" id="CHEBI:78533"/>
        <dbReference type="ChEBI" id="CHEBI:456215"/>
        <dbReference type="EC" id="6.1.1.11"/>
    </reaction>
</comment>
<keyword evidence="5 7" id="KW-0648">Protein biosynthesis</keyword>
<evidence type="ECO:0000256" key="7">
    <source>
        <dbReference type="HAMAP-Rule" id="MF_00176"/>
    </source>
</evidence>
<accession>A0A2H1EG44</accession>
<dbReference type="SUPFAM" id="SSF55681">
    <property type="entry name" value="Class II aaRS and biotin synthetases"/>
    <property type="match status" value="1"/>
</dbReference>
<dbReference type="PROSITE" id="PS50862">
    <property type="entry name" value="AA_TRNA_LIGASE_II"/>
    <property type="match status" value="1"/>
</dbReference>
<dbReference type="InterPro" id="IPR002314">
    <property type="entry name" value="aa-tRNA-synt_IIb"/>
</dbReference>
<dbReference type="HAMAP" id="MF_00176">
    <property type="entry name" value="Ser_tRNA_synth_type1"/>
    <property type="match status" value="1"/>
</dbReference>
<keyword evidence="4 7" id="KW-0067">ATP-binding</keyword>
<evidence type="ECO:0000256" key="5">
    <source>
        <dbReference type="ARBA" id="ARBA00022917"/>
    </source>
</evidence>
<dbReference type="EMBL" id="FRFC01000003">
    <property type="protein sequence ID" value="SHO44605.1"/>
    <property type="molecule type" value="Genomic_DNA"/>
</dbReference>
<dbReference type="PRINTS" id="PR00981">
    <property type="entry name" value="TRNASYNTHSER"/>
</dbReference>
<feature type="site" description="Important for serine binding" evidence="8">
    <location>
        <position position="383"/>
    </location>
</feature>
<dbReference type="Pfam" id="PF00587">
    <property type="entry name" value="tRNA-synt_2b"/>
    <property type="match status" value="1"/>
</dbReference>
<reference evidence="13" key="1">
    <citation type="submission" date="2016-12" db="EMBL/GenBank/DDBJ databases">
        <authorList>
            <person name="Herbold C."/>
        </authorList>
    </citation>
    <scope>NUCLEOTIDE SEQUENCE [LARGE SCALE GENOMIC DNA]</scope>
</reference>
<feature type="binding site" evidence="7 8">
    <location>
        <position position="283"/>
    </location>
    <ligand>
        <name>L-serine</name>
        <dbReference type="ChEBI" id="CHEBI:33384"/>
    </ligand>
</feature>
<keyword evidence="6 7" id="KW-0030">Aminoacyl-tRNA synthetase</keyword>
<dbReference type="InterPro" id="IPR006195">
    <property type="entry name" value="aa-tRNA-synth_II"/>
</dbReference>
<comment type="domain">
    <text evidence="7">Consists of two distinct domains, a catalytic core and a N-terminal extension that is involved in tRNA binding.</text>
</comment>
<evidence type="ECO:0000259" key="11">
    <source>
        <dbReference type="PROSITE" id="PS50862"/>
    </source>
</evidence>
<feature type="binding site" evidence="7">
    <location>
        <position position="383"/>
    </location>
    <ligand>
        <name>L-serine</name>
        <dbReference type="ChEBI" id="CHEBI:33384"/>
    </ligand>
</feature>
<dbReference type="EC" id="6.1.1.11" evidence="7"/>
<dbReference type="GO" id="GO:0005524">
    <property type="term" value="F:ATP binding"/>
    <property type="evidence" value="ECO:0007669"/>
    <property type="project" value="UniProtKB-UniRule"/>
</dbReference>
<dbReference type="InterPro" id="IPR045864">
    <property type="entry name" value="aa-tRNA-synth_II/BPL/LPL"/>
</dbReference>
<feature type="binding site" evidence="7 9">
    <location>
        <begin position="347"/>
        <end position="350"/>
    </location>
    <ligand>
        <name>ATP</name>
        <dbReference type="ChEBI" id="CHEBI:30616"/>
    </ligand>
</feature>
<dbReference type="Proteomes" id="UP000232412">
    <property type="component" value="Unassembled WGS sequence"/>
</dbReference>
<evidence type="ECO:0000313" key="12">
    <source>
        <dbReference type="EMBL" id="SHO44605.1"/>
    </source>
</evidence>
<feature type="binding site" evidence="7 9">
    <location>
        <begin position="260"/>
        <end position="262"/>
    </location>
    <ligand>
        <name>ATP</name>
        <dbReference type="ChEBI" id="CHEBI:30616"/>
    </ligand>
</feature>
<dbReference type="GO" id="GO:0006434">
    <property type="term" value="P:seryl-tRNA aminoacylation"/>
    <property type="evidence" value="ECO:0007669"/>
    <property type="project" value="UniProtKB-UniRule"/>
</dbReference>
<dbReference type="AlphaFoldDB" id="A0A2H1EG44"/>
<feature type="binding site" evidence="7">
    <location>
        <position position="276"/>
    </location>
    <ligand>
        <name>ATP</name>
        <dbReference type="ChEBI" id="CHEBI:30616"/>
    </ligand>
</feature>
<feature type="coiled-coil region" evidence="10">
    <location>
        <begin position="58"/>
        <end position="95"/>
    </location>
</feature>
<feature type="binding site" evidence="9">
    <location>
        <begin position="276"/>
        <end position="279"/>
    </location>
    <ligand>
        <name>ATP</name>
        <dbReference type="ChEBI" id="CHEBI:30616"/>
    </ligand>
</feature>
<feature type="binding site" evidence="8">
    <location>
        <position position="260"/>
    </location>
    <ligand>
        <name>L-serine</name>
        <dbReference type="ChEBI" id="CHEBI:33384"/>
    </ligand>
</feature>
<dbReference type="PIRSF" id="PIRSF001529">
    <property type="entry name" value="Ser-tRNA-synth_IIa"/>
    <property type="match status" value="1"/>
</dbReference>
<feature type="domain" description="Aminoacyl-transfer RNA synthetases class-II family profile" evidence="11">
    <location>
        <begin position="138"/>
        <end position="408"/>
    </location>
</feature>
<dbReference type="InterPro" id="IPR042103">
    <property type="entry name" value="SerRS_1_N_sf"/>
</dbReference>
<dbReference type="OrthoDB" id="35932at2157"/>
<dbReference type="InterPro" id="IPR033729">
    <property type="entry name" value="SerRS_core"/>
</dbReference>
<evidence type="ECO:0000313" key="13">
    <source>
        <dbReference type="Proteomes" id="UP000232412"/>
    </source>
</evidence>
<feature type="binding site" evidence="7">
    <location>
        <begin position="229"/>
        <end position="231"/>
    </location>
    <ligand>
        <name>L-serine</name>
        <dbReference type="ChEBI" id="CHEBI:33384"/>
    </ligand>
</feature>
<dbReference type="InterPro" id="IPR015866">
    <property type="entry name" value="Ser-tRNA-synth_1_N"/>
</dbReference>
<comment type="catalytic activity">
    <reaction evidence="7">
        <text>tRNA(Sec) + L-serine + ATP = L-seryl-tRNA(Sec) + AMP + diphosphate + H(+)</text>
        <dbReference type="Rhea" id="RHEA:42580"/>
        <dbReference type="Rhea" id="RHEA-COMP:9742"/>
        <dbReference type="Rhea" id="RHEA-COMP:10128"/>
        <dbReference type="ChEBI" id="CHEBI:15378"/>
        <dbReference type="ChEBI" id="CHEBI:30616"/>
        <dbReference type="ChEBI" id="CHEBI:33019"/>
        <dbReference type="ChEBI" id="CHEBI:33384"/>
        <dbReference type="ChEBI" id="CHEBI:78442"/>
        <dbReference type="ChEBI" id="CHEBI:78533"/>
        <dbReference type="ChEBI" id="CHEBI:456215"/>
        <dbReference type="EC" id="6.1.1.11"/>
    </reaction>
</comment>
<dbReference type="NCBIfam" id="TIGR00414">
    <property type="entry name" value="serS"/>
    <property type="match status" value="1"/>
</dbReference>
<comment type="subunit">
    <text evidence="7">Homodimer. The tRNA molecule binds across the dimer.</text>
</comment>
<dbReference type="UniPathway" id="UPA00906">
    <property type="reaction ID" value="UER00895"/>
</dbReference>
<dbReference type="CDD" id="cd00770">
    <property type="entry name" value="SerRS_core"/>
    <property type="match status" value="1"/>
</dbReference>
<dbReference type="Pfam" id="PF02403">
    <property type="entry name" value="Seryl_tRNA_N"/>
    <property type="match status" value="1"/>
</dbReference>
<comment type="subcellular location">
    <subcellularLocation>
        <location evidence="7">Cytoplasm</location>
    </subcellularLocation>
</comment>
<keyword evidence="10" id="KW-0175">Coiled coil</keyword>
<comment type="similarity">
    <text evidence="7">Belongs to the class-II aminoacyl-tRNA synthetase family. Type-1 seryl-tRNA synthetase subfamily.</text>
</comment>
<keyword evidence="13" id="KW-1185">Reference proteome</keyword>
<comment type="pathway">
    <text evidence="7">Aminoacyl-tRNA biosynthesis; selenocysteinyl-tRNA(Sec) biosynthesis; L-seryl-tRNA(Sec) from L-serine and tRNA(Sec): step 1/1.</text>
</comment>
<evidence type="ECO:0000256" key="3">
    <source>
        <dbReference type="ARBA" id="ARBA00022741"/>
    </source>
</evidence>
<feature type="binding site" evidence="8">
    <location>
        <position position="229"/>
    </location>
    <ligand>
        <name>L-serine</name>
        <dbReference type="ChEBI" id="CHEBI:33384"/>
    </ligand>
</feature>
<dbReference type="SUPFAM" id="SSF46589">
    <property type="entry name" value="tRNA-binding arm"/>
    <property type="match status" value="1"/>
</dbReference>
<evidence type="ECO:0000256" key="4">
    <source>
        <dbReference type="ARBA" id="ARBA00022840"/>
    </source>
</evidence>
<dbReference type="PANTHER" id="PTHR11778">
    <property type="entry name" value="SERYL-TRNA SYNTHETASE"/>
    <property type="match status" value="1"/>
</dbReference>
<proteinExistence type="inferred from homology"/>
<name>A0A2H1EG44_9ARCH</name>
<dbReference type="GO" id="GO:0004828">
    <property type="term" value="F:serine-tRNA ligase activity"/>
    <property type="evidence" value="ECO:0007669"/>
    <property type="project" value="UniProtKB-UniRule"/>
</dbReference>
<keyword evidence="3 7" id="KW-0547">Nucleotide-binding</keyword>
<evidence type="ECO:0000256" key="10">
    <source>
        <dbReference type="SAM" id="Coils"/>
    </source>
</evidence>
<dbReference type="Gene3D" id="1.10.287.40">
    <property type="entry name" value="Serine-tRNA synthetase, tRNA binding domain"/>
    <property type="match status" value="1"/>
</dbReference>